<evidence type="ECO:0000256" key="1">
    <source>
        <dbReference type="SAM" id="Phobius"/>
    </source>
</evidence>
<dbReference type="GeneID" id="74528299"/>
<feature type="transmembrane region" description="Helical" evidence="1">
    <location>
        <begin position="5"/>
        <end position="23"/>
    </location>
</feature>
<keyword evidence="5" id="KW-1185">Reference proteome</keyword>
<reference evidence="2 4" key="1">
    <citation type="submission" date="2016-10" db="EMBL/GenBank/DDBJ databases">
        <authorList>
            <person name="de Groot N.N."/>
        </authorList>
    </citation>
    <scope>NUCLEOTIDE SEQUENCE [LARGE SCALE GENOMIC DNA]</scope>
    <source>
        <strain evidence="2 4">CDM_5</strain>
    </source>
</reference>
<proteinExistence type="predicted"/>
<sequence>MLDKLGTKGIVGIVCLLAGIGIVAVQAPIVAAGIALVVAGMGLVASGLAEGVMKMFGMA</sequence>
<dbReference type="EMBL" id="FOAD01000002">
    <property type="protein sequence ID" value="SEK96004.1"/>
    <property type="molecule type" value="Genomic_DNA"/>
</dbReference>
<dbReference type="AlphaFoldDB" id="A0A1H7LAS9"/>
<dbReference type="Proteomes" id="UP001058330">
    <property type="component" value="Chromosome"/>
</dbReference>
<name>A0A1H7LAS9_HALLR</name>
<feature type="transmembrane region" description="Helical" evidence="1">
    <location>
        <begin position="29"/>
        <end position="49"/>
    </location>
</feature>
<dbReference type="RefSeq" id="WP_007544189.1">
    <property type="nucleotide sequence ID" value="NZ_CP078063.1"/>
</dbReference>
<reference evidence="3" key="2">
    <citation type="submission" date="2021-07" db="EMBL/GenBank/DDBJ databases">
        <title>Studies on halocins as antimicrobial molecules from haloarchaea.</title>
        <authorList>
            <person name="Kumar S."/>
            <person name="Khare S.K."/>
        </authorList>
    </citation>
    <scope>NUCLEOTIDE SEQUENCE</scope>
    <source>
        <strain evidence="3">NCIM 5678</strain>
    </source>
</reference>
<organism evidence="2 4">
    <name type="scientific">Haloferax larsenii</name>
    <dbReference type="NCBI Taxonomy" id="302484"/>
    <lineage>
        <taxon>Archaea</taxon>
        <taxon>Methanobacteriati</taxon>
        <taxon>Methanobacteriota</taxon>
        <taxon>Stenosarchaea group</taxon>
        <taxon>Halobacteria</taxon>
        <taxon>Halobacteriales</taxon>
        <taxon>Haloferacaceae</taxon>
        <taxon>Haloferax</taxon>
    </lineage>
</organism>
<evidence type="ECO:0000313" key="5">
    <source>
        <dbReference type="Proteomes" id="UP001058330"/>
    </source>
</evidence>
<evidence type="ECO:0000313" key="2">
    <source>
        <dbReference type="EMBL" id="SEK96004.1"/>
    </source>
</evidence>
<dbReference type="Pfam" id="PF24282">
    <property type="entry name" value="DUF7470"/>
    <property type="match status" value="1"/>
</dbReference>
<evidence type="ECO:0000313" key="3">
    <source>
        <dbReference type="EMBL" id="UVE51308.1"/>
    </source>
</evidence>
<keyword evidence="1" id="KW-1133">Transmembrane helix</keyword>
<accession>A0A1H7LAS9</accession>
<dbReference type="InterPro" id="IPR055893">
    <property type="entry name" value="DUF7470"/>
</dbReference>
<protein>
    <submittedName>
        <fullName evidence="2">Uncharacterized protein</fullName>
    </submittedName>
</protein>
<evidence type="ECO:0000313" key="4">
    <source>
        <dbReference type="Proteomes" id="UP000183894"/>
    </source>
</evidence>
<dbReference type="Proteomes" id="UP000183894">
    <property type="component" value="Unassembled WGS sequence"/>
</dbReference>
<keyword evidence="1" id="KW-0812">Transmembrane</keyword>
<dbReference type="EMBL" id="CP078063">
    <property type="protein sequence ID" value="UVE51308.1"/>
    <property type="molecule type" value="Genomic_DNA"/>
</dbReference>
<gene>
    <name evidence="3" type="ORF">KU306_05340</name>
    <name evidence="2" type="ORF">SAMN04488691_102267</name>
</gene>
<keyword evidence="1" id="KW-0472">Membrane</keyword>